<proteinExistence type="predicted"/>
<dbReference type="RefSeq" id="WP_080176428.1">
    <property type="nucleotide sequence ID" value="NZ_AP024858.1"/>
</dbReference>
<gene>
    <name evidence="1" type="ORF">CZ814_03757</name>
</gene>
<evidence type="ECO:0000313" key="1">
    <source>
        <dbReference type="EMBL" id="SKA56455.1"/>
    </source>
</evidence>
<protein>
    <submittedName>
        <fullName evidence="1">Uncharacterized protein</fullName>
    </submittedName>
</protein>
<sequence>MITTQLNKLLKKENLNGNLIIGNSYIIQWMPNIITKEKINIGVVFEEFNNRRKVIKMIDTYERISYMYSKKISFNLDIACELSEYHIRNNRLENKNLTEQINITKLGFTQGNNHNEIISNLYNNLIPLGIKLKERKKNTLVTKSRETIFKELNNDLKINLSLNYEKHVPVNNYLTVDDNIAYLPFKKENGAATLVSTIYVDNQRVKCNLFDGYQDIEIAKNIKENKNNAIFIALPKWSSESSKEKIIIENELDKFYWITKKRNIFVESNSNLKELSQKISNWCLDGIVA</sequence>
<dbReference type="Proteomes" id="UP000191116">
    <property type="component" value="Unassembled WGS sequence"/>
</dbReference>
<reference evidence="1 2" key="1">
    <citation type="submission" date="2017-02" db="EMBL/GenBank/DDBJ databases">
        <authorList>
            <person name="Peterson S.W."/>
        </authorList>
    </citation>
    <scope>NUCLEOTIDE SEQUENCE [LARGE SCALE GENOMIC DNA]</scope>
    <source>
        <strain evidence="1 2">CECT 9189</strain>
    </source>
</reference>
<evidence type="ECO:0000313" key="2">
    <source>
        <dbReference type="Proteomes" id="UP000191116"/>
    </source>
</evidence>
<dbReference type="AlphaFoldDB" id="A0A1T4UV20"/>
<dbReference type="EMBL" id="FUWP01000034">
    <property type="protein sequence ID" value="SKA56455.1"/>
    <property type="molecule type" value="Genomic_DNA"/>
</dbReference>
<organism evidence="1 2">
    <name type="scientific">Photobacterium toruni</name>
    <dbReference type="NCBI Taxonomy" id="1935446"/>
    <lineage>
        <taxon>Bacteria</taxon>
        <taxon>Pseudomonadati</taxon>
        <taxon>Pseudomonadota</taxon>
        <taxon>Gammaproteobacteria</taxon>
        <taxon>Vibrionales</taxon>
        <taxon>Vibrionaceae</taxon>
        <taxon>Photobacterium</taxon>
    </lineage>
</organism>
<accession>A0A1T4UV20</accession>
<dbReference type="OrthoDB" id="6156162at2"/>
<name>A0A1T4UV20_9GAMM</name>